<dbReference type="GO" id="GO:0005524">
    <property type="term" value="F:ATP binding"/>
    <property type="evidence" value="ECO:0007669"/>
    <property type="project" value="InterPro"/>
</dbReference>
<evidence type="ECO:0000259" key="6">
    <source>
        <dbReference type="SMART" id="SM00853"/>
    </source>
</evidence>
<protein>
    <recommendedName>
        <fullName evidence="2 5">DNA mismatch repair protein MutL</fullName>
    </recommendedName>
</protein>
<dbReference type="Pfam" id="PF08676">
    <property type="entry name" value="MutL_C"/>
    <property type="match status" value="1"/>
</dbReference>
<dbReference type="Gene3D" id="3.30.1370.100">
    <property type="entry name" value="MutL, C-terminal domain, regulatory subdomain"/>
    <property type="match status" value="1"/>
</dbReference>
<keyword evidence="4 5" id="KW-0234">DNA repair</keyword>
<evidence type="ECO:0000313" key="9">
    <source>
        <dbReference type="Proteomes" id="UP000214610"/>
    </source>
</evidence>
<evidence type="ECO:0000256" key="1">
    <source>
        <dbReference type="ARBA" id="ARBA00006082"/>
    </source>
</evidence>
<proteinExistence type="inferred from homology"/>
<comment type="similarity">
    <text evidence="1 5">Belongs to the DNA mismatch repair MutL/HexB family.</text>
</comment>
<dbReference type="NCBIfam" id="TIGR00585">
    <property type="entry name" value="mutl"/>
    <property type="match status" value="1"/>
</dbReference>
<dbReference type="InterPro" id="IPR042121">
    <property type="entry name" value="MutL_C_regsub"/>
</dbReference>
<dbReference type="AlphaFoldDB" id="A0A227KRY2"/>
<dbReference type="GeneID" id="78361856"/>
<dbReference type="GO" id="GO:0030983">
    <property type="term" value="F:mismatched DNA binding"/>
    <property type="evidence" value="ECO:0007669"/>
    <property type="project" value="InterPro"/>
</dbReference>
<dbReference type="InterPro" id="IPR002099">
    <property type="entry name" value="MutL/Mlh/PMS"/>
</dbReference>
<dbReference type="PANTHER" id="PTHR10073">
    <property type="entry name" value="DNA MISMATCH REPAIR PROTEIN MLH, PMS, MUTL"/>
    <property type="match status" value="1"/>
</dbReference>
<feature type="domain" description="DNA mismatch repair protein S5" evidence="7">
    <location>
        <begin position="211"/>
        <end position="329"/>
    </location>
</feature>
<name>A0A227KRY2_9BURK</name>
<evidence type="ECO:0000256" key="5">
    <source>
        <dbReference type="HAMAP-Rule" id="MF_00149"/>
    </source>
</evidence>
<feature type="domain" description="MutL C-terminal dimerisation" evidence="6">
    <location>
        <begin position="444"/>
        <end position="590"/>
    </location>
</feature>
<dbReference type="GO" id="GO:0006298">
    <property type="term" value="P:mismatch repair"/>
    <property type="evidence" value="ECO:0007669"/>
    <property type="project" value="UniProtKB-UniRule"/>
</dbReference>
<dbReference type="SMART" id="SM00853">
    <property type="entry name" value="MutL_C"/>
    <property type="match status" value="1"/>
</dbReference>
<dbReference type="EMBL" id="NHMP01000002">
    <property type="protein sequence ID" value="OXE50298.1"/>
    <property type="molecule type" value="Genomic_DNA"/>
</dbReference>
<dbReference type="CDD" id="cd16926">
    <property type="entry name" value="HATPase_MutL-MLH-PMS-like"/>
    <property type="match status" value="1"/>
</dbReference>
<dbReference type="InterPro" id="IPR013507">
    <property type="entry name" value="DNA_mismatch_S5_2-like"/>
</dbReference>
<dbReference type="GO" id="GO:0032300">
    <property type="term" value="C:mismatch repair complex"/>
    <property type="evidence" value="ECO:0007669"/>
    <property type="project" value="InterPro"/>
</dbReference>
<dbReference type="SUPFAM" id="SSF54211">
    <property type="entry name" value="Ribosomal protein S5 domain 2-like"/>
    <property type="match status" value="1"/>
</dbReference>
<dbReference type="Pfam" id="PF13589">
    <property type="entry name" value="HATPase_c_3"/>
    <property type="match status" value="1"/>
</dbReference>
<evidence type="ECO:0000256" key="3">
    <source>
        <dbReference type="ARBA" id="ARBA00022763"/>
    </source>
</evidence>
<dbReference type="SUPFAM" id="SSF118116">
    <property type="entry name" value="DNA mismatch repair protein MutL"/>
    <property type="match status" value="1"/>
</dbReference>
<dbReference type="CDD" id="cd03482">
    <property type="entry name" value="MutL_Trans_MutL"/>
    <property type="match status" value="1"/>
</dbReference>
<dbReference type="NCBIfam" id="NF000949">
    <property type="entry name" value="PRK00095.1-2"/>
    <property type="match status" value="1"/>
</dbReference>
<evidence type="ECO:0000313" key="8">
    <source>
        <dbReference type="EMBL" id="OXE50298.1"/>
    </source>
</evidence>
<dbReference type="InterPro" id="IPR014762">
    <property type="entry name" value="DNA_mismatch_repair_CS"/>
</dbReference>
<comment type="caution">
    <text evidence="8">The sequence shown here is derived from an EMBL/GenBank/DDBJ whole genome shotgun (WGS) entry which is preliminary data.</text>
</comment>
<dbReference type="SMART" id="SM01340">
    <property type="entry name" value="DNA_mis_repair"/>
    <property type="match status" value="1"/>
</dbReference>
<dbReference type="HAMAP" id="MF_00149">
    <property type="entry name" value="DNA_mis_repair"/>
    <property type="match status" value="1"/>
</dbReference>
<dbReference type="PROSITE" id="PS00058">
    <property type="entry name" value="DNA_MISMATCH_REPAIR_1"/>
    <property type="match status" value="1"/>
</dbReference>
<evidence type="ECO:0000259" key="7">
    <source>
        <dbReference type="SMART" id="SM01340"/>
    </source>
</evidence>
<dbReference type="Gene3D" id="3.30.565.10">
    <property type="entry name" value="Histidine kinase-like ATPase, C-terminal domain"/>
    <property type="match status" value="1"/>
</dbReference>
<dbReference type="InterPro" id="IPR036890">
    <property type="entry name" value="HATPase_C_sf"/>
</dbReference>
<evidence type="ECO:0000256" key="4">
    <source>
        <dbReference type="ARBA" id="ARBA00023204"/>
    </source>
</evidence>
<dbReference type="SUPFAM" id="SSF55874">
    <property type="entry name" value="ATPase domain of HSP90 chaperone/DNA topoisomerase II/histidine kinase"/>
    <property type="match status" value="1"/>
</dbReference>
<dbReference type="GO" id="GO:0016887">
    <property type="term" value="F:ATP hydrolysis activity"/>
    <property type="evidence" value="ECO:0007669"/>
    <property type="project" value="InterPro"/>
</dbReference>
<accession>A0A227KRY2</accession>
<dbReference type="InterPro" id="IPR037198">
    <property type="entry name" value="MutL_C_sf"/>
</dbReference>
<dbReference type="GO" id="GO:0140664">
    <property type="term" value="F:ATP-dependent DNA damage sensor activity"/>
    <property type="evidence" value="ECO:0007669"/>
    <property type="project" value="InterPro"/>
</dbReference>
<dbReference type="InterPro" id="IPR014721">
    <property type="entry name" value="Ribsml_uS5_D2-typ_fold_subgr"/>
</dbReference>
<dbReference type="PANTHER" id="PTHR10073:SF12">
    <property type="entry name" value="DNA MISMATCH REPAIR PROTEIN MLH1"/>
    <property type="match status" value="1"/>
</dbReference>
<reference evidence="9" key="1">
    <citation type="submission" date="2017-05" db="EMBL/GenBank/DDBJ databases">
        <title>Improved OligoMM genomes.</title>
        <authorList>
            <person name="Garzetti D."/>
        </authorList>
    </citation>
    <scope>NUCLEOTIDE SEQUENCE [LARGE SCALE GENOMIC DNA]</scope>
    <source>
        <strain evidence="9">YL45</strain>
    </source>
</reference>
<sequence length="634" mass="70756">MIETEKRRAFREIRELPDQLISQIAAGEVIERPASVVKELLENAIDAGSTHVEIRLDGGGIKRILIQDNGCGIPKESLSLALKRHATSKVRNLDELESISSLGFRGEALASIASVADLHLSSKVEGSDGFSIFKEEITPAALKKGTRIEVTDLFYKTPARRKFLKGEPTEQAHCLTCIKRIALANPEIDFSVFANGKGVLSLPPSTLEARLERMMPKEFLEAHRTVSAETPSVKLYGWVCLPTAAKTRTDCQYFYVNGRFVKDKVLTHALRQAYADVLHGSSQPLYCLFLEIDPLKVDVNVHPTKNEVRFRDSSAIHQFVFHAVENAISQSVLADPLTGELTEKECFTGLQEDEPKRTAYGSVGENSFSPRKEYTLRGDDGYQHYLDFYGKNERSAVSAQSSFPKTIYSMEADEEAGDLCAGTSSRVAEEVKAENEVYQPLGRAVGQIAGTFIIAENDKGMVIVDMHAAHERIVYERLKKSFDRREVVTQQFLIPYVFSVTEEQMAVFEECRDQIAELGLDLSAVGPTQLSLRGAPVMLDSKIGKEGEDLVRDVLEDMRKYGKSSVLAEKRNEVLATIACHSAIRVNRLLTLSEMDAVLRDMEKTDRADECNHGRPTWVQISHRELDGFFMRGK</sequence>
<keyword evidence="9" id="KW-1185">Reference proteome</keyword>
<dbReference type="Gene3D" id="3.30.1540.20">
    <property type="entry name" value="MutL, C-terminal domain, dimerisation subdomain"/>
    <property type="match status" value="1"/>
</dbReference>
<dbReference type="Gene3D" id="3.30.230.10">
    <property type="match status" value="1"/>
</dbReference>
<dbReference type="InterPro" id="IPR020568">
    <property type="entry name" value="Ribosomal_Su5_D2-typ_SF"/>
</dbReference>
<dbReference type="InterPro" id="IPR020667">
    <property type="entry name" value="DNA_mismatch_repair_MutL"/>
</dbReference>
<dbReference type="Pfam" id="PF01119">
    <property type="entry name" value="DNA_mis_repair"/>
    <property type="match status" value="1"/>
</dbReference>
<dbReference type="Proteomes" id="UP000214610">
    <property type="component" value="Unassembled WGS sequence"/>
</dbReference>
<dbReference type="InterPro" id="IPR014790">
    <property type="entry name" value="MutL_C"/>
</dbReference>
<gene>
    <name evidence="5" type="primary">mutL</name>
    <name evidence="8" type="ORF">ADH67_04725</name>
</gene>
<dbReference type="FunFam" id="3.30.565.10:FF:000003">
    <property type="entry name" value="DNA mismatch repair endonuclease MutL"/>
    <property type="match status" value="1"/>
</dbReference>
<dbReference type="InterPro" id="IPR042120">
    <property type="entry name" value="MutL_C_dimsub"/>
</dbReference>
<dbReference type="InterPro" id="IPR038973">
    <property type="entry name" value="MutL/Mlh/Pms-like"/>
</dbReference>
<comment type="function">
    <text evidence="5">This protein is involved in the repair of mismatches in DNA. It is required for dam-dependent methyl-directed DNA mismatch repair. May act as a 'molecular matchmaker', a protein that promotes the formation of a stable complex between two or more DNA-binding proteins in an ATP-dependent manner without itself being part of a final effector complex.</text>
</comment>
<organism evidence="8 9">
    <name type="scientific">Turicimonas muris</name>
    <dbReference type="NCBI Taxonomy" id="1796652"/>
    <lineage>
        <taxon>Bacteria</taxon>
        <taxon>Pseudomonadati</taxon>
        <taxon>Pseudomonadota</taxon>
        <taxon>Betaproteobacteria</taxon>
        <taxon>Burkholderiales</taxon>
        <taxon>Sutterellaceae</taxon>
        <taxon>Turicimonas</taxon>
    </lineage>
</organism>
<evidence type="ECO:0000256" key="2">
    <source>
        <dbReference type="ARBA" id="ARBA00021975"/>
    </source>
</evidence>
<keyword evidence="3 5" id="KW-0227">DNA damage</keyword>
<dbReference type="RefSeq" id="WP_066593733.1">
    <property type="nucleotide sequence ID" value="NZ_CAJTBZ010000005.1"/>
</dbReference>